<evidence type="ECO:0000256" key="2">
    <source>
        <dbReference type="SAM" id="SignalP"/>
    </source>
</evidence>
<sequence>MMKVMLIMGCLLCLSLASTGQEKANSDSLERDTAHQRVARSGSDSTSNSGESTTRAATTRAASTTAAAGAALSAAQIQQLIQALTAALG</sequence>
<accession>A0AAV2K2R4</accession>
<protein>
    <submittedName>
        <fullName evidence="3">Uncharacterized protein</fullName>
    </submittedName>
</protein>
<dbReference type="EMBL" id="OZ035837">
    <property type="protein sequence ID" value="CAL1581739.1"/>
    <property type="molecule type" value="Genomic_DNA"/>
</dbReference>
<keyword evidence="2" id="KW-0732">Signal</keyword>
<evidence type="ECO:0000313" key="3">
    <source>
        <dbReference type="EMBL" id="CAL1581739.1"/>
    </source>
</evidence>
<proteinExistence type="predicted"/>
<dbReference type="AlphaFoldDB" id="A0AAV2K2R4"/>
<evidence type="ECO:0000313" key="4">
    <source>
        <dbReference type="Proteomes" id="UP001497482"/>
    </source>
</evidence>
<dbReference type="Proteomes" id="UP001497482">
    <property type="component" value="Chromosome 15"/>
</dbReference>
<feature type="compositionally biased region" description="Low complexity" evidence="1">
    <location>
        <begin position="41"/>
        <end position="60"/>
    </location>
</feature>
<feature type="region of interest" description="Disordered" evidence="1">
    <location>
        <begin position="23"/>
        <end position="60"/>
    </location>
</feature>
<reference evidence="3 4" key="1">
    <citation type="submission" date="2024-04" db="EMBL/GenBank/DDBJ databases">
        <authorList>
            <person name="Waldvogel A.-M."/>
            <person name="Schoenle A."/>
        </authorList>
    </citation>
    <scope>NUCLEOTIDE SEQUENCE [LARGE SCALE GENOMIC DNA]</scope>
</reference>
<feature type="compositionally biased region" description="Basic and acidic residues" evidence="1">
    <location>
        <begin position="24"/>
        <end position="35"/>
    </location>
</feature>
<keyword evidence="4" id="KW-1185">Reference proteome</keyword>
<evidence type="ECO:0000256" key="1">
    <source>
        <dbReference type="SAM" id="MobiDB-lite"/>
    </source>
</evidence>
<name>A0AAV2K2R4_KNICA</name>
<feature type="signal peptide" evidence="2">
    <location>
        <begin position="1"/>
        <end position="17"/>
    </location>
</feature>
<organism evidence="3 4">
    <name type="scientific">Knipowitschia caucasica</name>
    <name type="common">Caucasian dwarf goby</name>
    <name type="synonym">Pomatoschistus caucasicus</name>
    <dbReference type="NCBI Taxonomy" id="637954"/>
    <lineage>
        <taxon>Eukaryota</taxon>
        <taxon>Metazoa</taxon>
        <taxon>Chordata</taxon>
        <taxon>Craniata</taxon>
        <taxon>Vertebrata</taxon>
        <taxon>Euteleostomi</taxon>
        <taxon>Actinopterygii</taxon>
        <taxon>Neopterygii</taxon>
        <taxon>Teleostei</taxon>
        <taxon>Neoteleostei</taxon>
        <taxon>Acanthomorphata</taxon>
        <taxon>Gobiaria</taxon>
        <taxon>Gobiiformes</taxon>
        <taxon>Gobioidei</taxon>
        <taxon>Gobiidae</taxon>
        <taxon>Gobiinae</taxon>
        <taxon>Knipowitschia</taxon>
    </lineage>
</organism>
<gene>
    <name evidence="3" type="ORF">KC01_LOCUS12473</name>
</gene>
<feature type="chain" id="PRO_5043416095" evidence="2">
    <location>
        <begin position="18"/>
        <end position="89"/>
    </location>
</feature>